<protein>
    <recommendedName>
        <fullName evidence="1">gamma-glutamylcyclotransferase</fullName>
        <ecNumber evidence="1">4.3.2.9</ecNumber>
    </recommendedName>
</protein>
<dbReference type="GeneID" id="4320142"/>
<dbReference type="PANTHER" id="PTHR12935:SF0">
    <property type="entry name" value="GAMMA-GLUTAMYLCYCLOTRANSFERASE"/>
    <property type="match status" value="1"/>
</dbReference>
<dbReference type="Gene3D" id="3.10.490.10">
    <property type="entry name" value="Gamma-glutamyl cyclotransferase-like"/>
    <property type="match status" value="1"/>
</dbReference>
<keyword evidence="2" id="KW-0456">Lyase</keyword>
<evidence type="ECO:0000313" key="7">
    <source>
        <dbReference type="Proteomes" id="UP000007963"/>
    </source>
</evidence>
<dbReference type="PANTHER" id="PTHR12935">
    <property type="entry name" value="GAMMA-GLUTAMYLCYCLOTRANSFERASE"/>
    <property type="match status" value="1"/>
</dbReference>
<dbReference type="HOGENOM" id="CLU_1229715_0_0_1"/>
<dbReference type="eggNOG" id="ENOG502S329">
    <property type="taxonomic scope" value="Eukaryota"/>
</dbReference>
<dbReference type="RefSeq" id="XP_001214062.1">
    <property type="nucleotide sequence ID" value="XM_001214062.1"/>
</dbReference>
<feature type="active site" description="Proton acceptor" evidence="3">
    <location>
        <position position="206"/>
    </location>
</feature>
<dbReference type="Proteomes" id="UP000007963">
    <property type="component" value="Unassembled WGS sequence"/>
</dbReference>
<proteinExistence type="predicted"/>
<evidence type="ECO:0000313" key="6">
    <source>
        <dbReference type="EMBL" id="EAU35331.1"/>
    </source>
</evidence>
<evidence type="ECO:0000256" key="2">
    <source>
        <dbReference type="ARBA" id="ARBA00023239"/>
    </source>
</evidence>
<name>Q0CN50_ASPTN</name>
<gene>
    <name evidence="6" type="ORF">ATEG_04884</name>
</gene>
<dbReference type="GO" id="GO:0003839">
    <property type="term" value="F:gamma-glutamylcyclotransferase activity"/>
    <property type="evidence" value="ECO:0007669"/>
    <property type="project" value="UniProtKB-EC"/>
</dbReference>
<dbReference type="AlphaFoldDB" id="Q0CN50"/>
<dbReference type="VEuPathDB" id="FungiDB:ATEG_04884"/>
<dbReference type="STRING" id="341663.Q0CN50"/>
<dbReference type="EC" id="4.3.2.9" evidence="1"/>
<dbReference type="InterPro" id="IPR017939">
    <property type="entry name" value="G-Glutamylcylcotransferase"/>
</dbReference>
<feature type="region of interest" description="Disordered" evidence="5">
    <location>
        <begin position="1"/>
        <end position="21"/>
    </location>
</feature>
<reference evidence="7" key="1">
    <citation type="submission" date="2005-09" db="EMBL/GenBank/DDBJ databases">
        <title>Annotation of the Aspergillus terreus NIH2624 genome.</title>
        <authorList>
            <person name="Birren B.W."/>
            <person name="Lander E.S."/>
            <person name="Galagan J.E."/>
            <person name="Nusbaum C."/>
            <person name="Devon K."/>
            <person name="Henn M."/>
            <person name="Ma L.-J."/>
            <person name="Jaffe D.B."/>
            <person name="Butler J."/>
            <person name="Alvarez P."/>
            <person name="Gnerre S."/>
            <person name="Grabherr M."/>
            <person name="Kleber M."/>
            <person name="Mauceli E.W."/>
            <person name="Brockman W."/>
            <person name="Rounsley S."/>
            <person name="Young S.K."/>
            <person name="LaButti K."/>
            <person name="Pushparaj V."/>
            <person name="DeCaprio D."/>
            <person name="Crawford M."/>
            <person name="Koehrsen M."/>
            <person name="Engels R."/>
            <person name="Montgomery P."/>
            <person name="Pearson M."/>
            <person name="Howarth C."/>
            <person name="Larson L."/>
            <person name="Luoma S."/>
            <person name="White J."/>
            <person name="Alvarado L."/>
            <person name="Kodira C.D."/>
            <person name="Zeng Q."/>
            <person name="Oleary S."/>
            <person name="Yandava C."/>
            <person name="Denning D.W."/>
            <person name="Nierman W.C."/>
            <person name="Milne T."/>
            <person name="Madden K."/>
        </authorList>
    </citation>
    <scope>NUCLEOTIDE SEQUENCE [LARGE SCALE GENOMIC DNA]</scope>
    <source>
        <strain evidence="7">NIH 2624 / FGSC A1156</strain>
    </source>
</reference>
<sequence>MPYPESQNQEEEGLVGSSQRGPIKEILEQLWELNPLARKKNPASKATLRSIPKTTPQRQRESALAQSLESDTHLLEHLPQTLLSQHDARRDAPEKTVLYLAYGSNLAAETFLGMRGIKPLSQINVVVPSLRLTFDLPGVPYVEPCFAATQFRNQPRDDADEDLDEKALASENAPLLSSQNTQADRPLIGVVYEVTLEDYATIIATEGGGRGYKDIVVDCYPFPDG</sequence>
<feature type="binding site" evidence="4">
    <location>
        <begin position="99"/>
        <end position="104"/>
    </location>
    <ligand>
        <name>substrate</name>
    </ligand>
</feature>
<evidence type="ECO:0000256" key="5">
    <source>
        <dbReference type="SAM" id="MobiDB-lite"/>
    </source>
</evidence>
<evidence type="ECO:0000256" key="4">
    <source>
        <dbReference type="PIRSR" id="PIRSR617939-2"/>
    </source>
</evidence>
<dbReference type="EMBL" id="CH476599">
    <property type="protein sequence ID" value="EAU35331.1"/>
    <property type="molecule type" value="Genomic_DNA"/>
</dbReference>
<feature type="region of interest" description="Disordered" evidence="5">
    <location>
        <begin position="38"/>
        <end position="68"/>
    </location>
</feature>
<accession>Q0CN50</accession>
<dbReference type="OrthoDB" id="2017317at2759"/>
<evidence type="ECO:0000256" key="3">
    <source>
        <dbReference type="PIRSR" id="PIRSR617939-1"/>
    </source>
</evidence>
<evidence type="ECO:0000256" key="1">
    <source>
        <dbReference type="ARBA" id="ARBA00012346"/>
    </source>
</evidence>
<organism evidence="6 7">
    <name type="scientific">Aspergillus terreus (strain NIH 2624 / FGSC A1156)</name>
    <dbReference type="NCBI Taxonomy" id="341663"/>
    <lineage>
        <taxon>Eukaryota</taxon>
        <taxon>Fungi</taxon>
        <taxon>Dikarya</taxon>
        <taxon>Ascomycota</taxon>
        <taxon>Pezizomycotina</taxon>
        <taxon>Eurotiomycetes</taxon>
        <taxon>Eurotiomycetidae</taxon>
        <taxon>Eurotiales</taxon>
        <taxon>Aspergillaceae</taxon>
        <taxon>Aspergillus</taxon>
        <taxon>Aspergillus subgen. Circumdati</taxon>
    </lineage>
</organism>